<comment type="similarity">
    <text evidence="1">Belongs to the small GTPase superfamily. Rab family.</text>
</comment>
<dbReference type="InterPro" id="IPR005225">
    <property type="entry name" value="Small_GTP-bd"/>
</dbReference>
<dbReference type="AlphaFoldDB" id="A0A5K3ESY3"/>
<dbReference type="InterPro" id="IPR001806">
    <property type="entry name" value="Small_GTPase"/>
</dbReference>
<dbReference type="PROSITE" id="PS51419">
    <property type="entry name" value="RAB"/>
    <property type="match status" value="1"/>
</dbReference>
<reference evidence="3" key="1">
    <citation type="submission" date="2019-11" db="UniProtKB">
        <authorList>
            <consortium name="WormBaseParasite"/>
        </authorList>
    </citation>
    <scope>IDENTIFICATION</scope>
</reference>
<dbReference type="PANTHER" id="PTHR47978">
    <property type="match status" value="1"/>
</dbReference>
<dbReference type="NCBIfam" id="TIGR00231">
    <property type="entry name" value="small_GTP"/>
    <property type="match status" value="1"/>
</dbReference>
<organism evidence="3">
    <name type="scientific">Mesocestoides corti</name>
    <name type="common">Flatworm</name>
    <dbReference type="NCBI Taxonomy" id="53468"/>
    <lineage>
        <taxon>Eukaryota</taxon>
        <taxon>Metazoa</taxon>
        <taxon>Spiralia</taxon>
        <taxon>Lophotrochozoa</taxon>
        <taxon>Platyhelminthes</taxon>
        <taxon>Cestoda</taxon>
        <taxon>Eucestoda</taxon>
        <taxon>Cyclophyllidea</taxon>
        <taxon>Mesocestoididae</taxon>
        <taxon>Mesocestoides</taxon>
    </lineage>
</organism>
<dbReference type="FunFam" id="3.40.50.300:FF:001656">
    <property type="entry name" value="Rab11B GTPase, putative"/>
    <property type="match status" value="1"/>
</dbReference>
<evidence type="ECO:0000256" key="2">
    <source>
        <dbReference type="ARBA" id="ARBA00022741"/>
    </source>
</evidence>
<dbReference type="GO" id="GO:0003924">
    <property type="term" value="F:GTPase activity"/>
    <property type="evidence" value="ECO:0007669"/>
    <property type="project" value="InterPro"/>
</dbReference>
<dbReference type="SMART" id="SM00173">
    <property type="entry name" value="RAS"/>
    <property type="match status" value="1"/>
</dbReference>
<dbReference type="InterPro" id="IPR027417">
    <property type="entry name" value="P-loop_NTPase"/>
</dbReference>
<dbReference type="SMART" id="SM00175">
    <property type="entry name" value="RAB"/>
    <property type="match status" value="1"/>
</dbReference>
<evidence type="ECO:0000313" key="3">
    <source>
        <dbReference type="WBParaSite" id="MCU_002812-RB"/>
    </source>
</evidence>
<name>A0A5K3ESY3_MESCO</name>
<dbReference type="SMART" id="SM00176">
    <property type="entry name" value="RAN"/>
    <property type="match status" value="1"/>
</dbReference>
<proteinExistence type="inferred from homology"/>
<dbReference type="Gene3D" id="3.40.50.300">
    <property type="entry name" value="P-loop containing nucleotide triphosphate hydrolases"/>
    <property type="match status" value="1"/>
</dbReference>
<evidence type="ECO:0000256" key="1">
    <source>
        <dbReference type="ARBA" id="ARBA00006270"/>
    </source>
</evidence>
<dbReference type="WBParaSite" id="MCU_002812-RB">
    <property type="protein sequence ID" value="MCU_002812-RB"/>
    <property type="gene ID" value="MCU_002812"/>
</dbReference>
<protein>
    <submittedName>
        <fullName evidence="3">Rab-like protein 2B</fullName>
    </submittedName>
</protein>
<dbReference type="PRINTS" id="PR00449">
    <property type="entry name" value="RASTRNSFRMNG"/>
</dbReference>
<dbReference type="Pfam" id="PF00071">
    <property type="entry name" value="Ras"/>
    <property type="match status" value="1"/>
</dbReference>
<accession>A0A5K3ESY3</accession>
<sequence>CRVKVICLGDSAVGKSKLVERFLLSGYHPHQLSTYALNVYKHQVTVEGNVVDVDFWDTAGQERFQSMHQSYYHQAHACILVFDVTRKITYKNLNNWLVELRSYRPDIPCFCAANKIDADMEVTKKAFNFAKKNSIPFYFVSASTGTNVVRVFTDAVRAAVAYKKNPSDILDQVMEELENMETELEKNATEGEIYAGDLP</sequence>
<dbReference type="GO" id="GO:0005525">
    <property type="term" value="F:GTP binding"/>
    <property type="evidence" value="ECO:0007669"/>
    <property type="project" value="InterPro"/>
</dbReference>
<dbReference type="SUPFAM" id="SSF52540">
    <property type="entry name" value="P-loop containing nucleoside triphosphate hydrolases"/>
    <property type="match status" value="1"/>
</dbReference>
<dbReference type="SMART" id="SM00174">
    <property type="entry name" value="RHO"/>
    <property type="match status" value="1"/>
</dbReference>
<keyword evidence="2" id="KW-0547">Nucleotide-binding</keyword>